<evidence type="ECO:0000256" key="2">
    <source>
        <dbReference type="ARBA" id="ARBA00023004"/>
    </source>
</evidence>
<keyword evidence="1" id="KW-0560">Oxidoreductase</keyword>
<feature type="domain" description="DinB-like" evidence="5">
    <location>
        <begin position="30"/>
        <end position="165"/>
    </location>
</feature>
<dbReference type="InterPro" id="IPR042095">
    <property type="entry name" value="SUMF_sf"/>
</dbReference>
<protein>
    <submittedName>
        <fullName evidence="7">SAM-dependent methyltransferase</fullName>
    </submittedName>
</protein>
<dbReference type="SUPFAM" id="SSF53335">
    <property type="entry name" value="S-adenosyl-L-methionine-dependent methyltransferases"/>
    <property type="match status" value="1"/>
</dbReference>
<gene>
    <name evidence="7" type="ORF">MACH26_40350</name>
</gene>
<keyword evidence="2" id="KW-0408">Iron</keyword>
<evidence type="ECO:0000313" key="8">
    <source>
        <dbReference type="Proteomes" id="UP001333710"/>
    </source>
</evidence>
<feature type="domain" description="Methyltransferase" evidence="6">
    <location>
        <begin position="501"/>
        <end position="633"/>
    </location>
</feature>
<dbReference type="RefSeq" id="WP_338294583.1">
    <property type="nucleotide sequence ID" value="NZ_AP027272.1"/>
</dbReference>
<proteinExistence type="predicted"/>
<evidence type="ECO:0000259" key="4">
    <source>
        <dbReference type="Pfam" id="PF03781"/>
    </source>
</evidence>
<dbReference type="InterPro" id="IPR025714">
    <property type="entry name" value="Methyltranfer_dom"/>
</dbReference>
<dbReference type="InterPro" id="IPR029063">
    <property type="entry name" value="SAM-dependent_MTases_sf"/>
</dbReference>
<dbReference type="Pfam" id="PF12867">
    <property type="entry name" value="DinB_2"/>
    <property type="match status" value="1"/>
</dbReference>
<dbReference type="Proteomes" id="UP001333710">
    <property type="component" value="Chromosome"/>
</dbReference>
<dbReference type="AlphaFoldDB" id="A0AA48HNK2"/>
<sequence>MCKQLLTLSKPPFLSGGTVEQKRAHLKTYFRETWELYESLFSLIKRDEAYFLRPEPLRHPLIFYYGHTAVFYINKLILGKFIPERIAPHLESICAVGVDEMSWDDLKPDNYQWPDVDEVRAYRNRVKAQILDLIDNMPLELPIRQDSLAWIVLMGIEHERIHIETSSVIMRMLDLKYLKAHDDWKACTEVGNAPENELRQVSGKSLVLGKTERNDTYGWDNEFGELPVEVEDFEASKYLVSNGEFLHFIEAGGYQTPDLWTEEGQSWLSFTKAEMPRFWHYRDGQYWQRNLLQEIPLPLNWPVEVNYLEAKAFCNWKNQQSEQFIRLPTEAEWQVMRDSLDTDLPFWAVAPGNINLEHFASSCPVNSFKQGDFFDILGNVWQWTESPIDAFEGFKVHPLYDDFSTPTFDGQHNLIKGGSWISTGNEATRDSRYAFRRHFFQHAGFRYVASQSESVPITPVNCYETQPDISQMLHHHYNAQLSRNNDLVHLAELVASHCSNASKVLDLGCGTGRLSFELARYVAHVDGIDLTARHIQHALHFKEQQQLRYAMPVEGELLSYHEVVPEDLDLNDTLLNKVNFVQGDGHNLKPQFTDYDVIVCHRVIDAVYHPEQFLKSVLTRLNQNGLLLLSSDWQWQENGLAKDKWLGGFKKDGESQTSAEGVVQLLSEQCDLVSQSQLETRFQYCSRKTALIQNDVMLWRKK</sequence>
<dbReference type="SUPFAM" id="SSF56436">
    <property type="entry name" value="C-type lectin-like"/>
    <property type="match status" value="1"/>
</dbReference>
<dbReference type="NCBIfam" id="TIGR04344">
    <property type="entry name" value="ovoA_Nterm"/>
    <property type="match status" value="1"/>
</dbReference>
<evidence type="ECO:0000259" key="5">
    <source>
        <dbReference type="Pfam" id="PF12867"/>
    </source>
</evidence>
<evidence type="ECO:0000256" key="1">
    <source>
        <dbReference type="ARBA" id="ARBA00023002"/>
    </source>
</evidence>
<dbReference type="InterPro" id="IPR005532">
    <property type="entry name" value="SUMF_dom"/>
</dbReference>
<dbReference type="InterPro" id="IPR051043">
    <property type="entry name" value="Sulfatase_Mod_Factor_Kinase"/>
</dbReference>
<dbReference type="InterPro" id="IPR016187">
    <property type="entry name" value="CTDL_fold"/>
</dbReference>
<dbReference type="GO" id="GO:0008168">
    <property type="term" value="F:methyltransferase activity"/>
    <property type="evidence" value="ECO:0007669"/>
    <property type="project" value="UniProtKB-KW"/>
</dbReference>
<keyword evidence="7" id="KW-0489">Methyltransferase</keyword>
<keyword evidence="8" id="KW-1185">Reference proteome</keyword>
<organism evidence="7 8">
    <name type="scientific">Planctobacterium marinum</name>
    <dbReference type="NCBI Taxonomy" id="1631968"/>
    <lineage>
        <taxon>Bacteria</taxon>
        <taxon>Pseudomonadati</taxon>
        <taxon>Pseudomonadota</taxon>
        <taxon>Gammaproteobacteria</taxon>
        <taxon>Alteromonadales</taxon>
        <taxon>Alteromonadaceae</taxon>
        <taxon>Planctobacterium</taxon>
    </lineage>
</organism>
<dbReference type="KEGG" id="pmaw:MACH26_40350"/>
<keyword evidence="7" id="KW-0808">Transferase</keyword>
<dbReference type="PANTHER" id="PTHR23150">
    <property type="entry name" value="SULFATASE MODIFYING FACTOR 1, 2"/>
    <property type="match status" value="1"/>
</dbReference>
<dbReference type="CDD" id="cd02440">
    <property type="entry name" value="AdoMet_MTases"/>
    <property type="match status" value="1"/>
</dbReference>
<evidence type="ECO:0000256" key="3">
    <source>
        <dbReference type="ARBA" id="ARBA00037882"/>
    </source>
</evidence>
<evidence type="ECO:0000259" key="6">
    <source>
        <dbReference type="Pfam" id="PF13847"/>
    </source>
</evidence>
<dbReference type="InterPro" id="IPR027577">
    <property type="entry name" value="OvoA_Nterm"/>
</dbReference>
<dbReference type="Pfam" id="PF13847">
    <property type="entry name" value="Methyltransf_31"/>
    <property type="match status" value="1"/>
</dbReference>
<dbReference type="NCBIfam" id="TIGR04345">
    <property type="entry name" value="ovoA_Cterm"/>
    <property type="match status" value="1"/>
</dbReference>
<feature type="domain" description="Sulfatase-modifying factor enzyme-like" evidence="4">
    <location>
        <begin position="208"/>
        <end position="448"/>
    </location>
</feature>
<dbReference type="GO" id="GO:0120147">
    <property type="term" value="F:formylglycine-generating oxidase activity"/>
    <property type="evidence" value="ECO:0007669"/>
    <property type="project" value="TreeGrafter"/>
</dbReference>
<dbReference type="Gene3D" id="3.40.50.150">
    <property type="entry name" value="Vaccinia Virus protein VP39"/>
    <property type="match status" value="1"/>
</dbReference>
<dbReference type="InterPro" id="IPR027625">
    <property type="entry name" value="OvoA_Cterm"/>
</dbReference>
<reference evidence="7" key="1">
    <citation type="submission" date="2023-01" db="EMBL/GenBank/DDBJ databases">
        <title>Complete genome sequence of Planctobacterium marinum strain Dej080120_11.</title>
        <authorList>
            <person name="Ueki S."/>
            <person name="Maruyama F."/>
        </authorList>
    </citation>
    <scope>NUCLEOTIDE SEQUENCE</scope>
    <source>
        <strain evidence="7">Dej080120_11</strain>
    </source>
</reference>
<dbReference type="GO" id="GO:0032259">
    <property type="term" value="P:methylation"/>
    <property type="evidence" value="ECO:0007669"/>
    <property type="project" value="UniProtKB-KW"/>
</dbReference>
<comment type="pathway">
    <text evidence="3">Amino-acid biosynthesis; ergothioneine biosynthesis.</text>
</comment>
<dbReference type="FunFam" id="3.90.1580.10:FF:000006">
    <property type="entry name" value="Generic methyltransferase, putative"/>
    <property type="match status" value="1"/>
</dbReference>
<accession>A0AA48HNK2</accession>
<dbReference type="Pfam" id="PF03781">
    <property type="entry name" value="FGE-sulfatase"/>
    <property type="match status" value="1"/>
</dbReference>
<evidence type="ECO:0000313" key="7">
    <source>
        <dbReference type="EMBL" id="BDX08514.1"/>
    </source>
</evidence>
<name>A0AA48HNK2_9ALTE</name>
<dbReference type="Gene3D" id="3.90.1580.10">
    <property type="entry name" value="paralog of FGE (formylglycine-generating enzyme)"/>
    <property type="match status" value="1"/>
</dbReference>
<dbReference type="PANTHER" id="PTHR23150:SF26">
    <property type="entry name" value="GENERIC METHYLTRANSFERASE"/>
    <property type="match status" value="1"/>
</dbReference>
<dbReference type="EMBL" id="AP027272">
    <property type="protein sequence ID" value="BDX08514.1"/>
    <property type="molecule type" value="Genomic_DNA"/>
</dbReference>
<dbReference type="InterPro" id="IPR024775">
    <property type="entry name" value="DinB-like"/>
</dbReference>